<proteinExistence type="predicted"/>
<gene>
    <name evidence="2" type="ORF">SAMN05443248_7385</name>
</gene>
<feature type="signal peptide" evidence="1">
    <location>
        <begin position="1"/>
        <end position="22"/>
    </location>
</feature>
<name>A0A1M5XJU1_9BRAD</name>
<dbReference type="OrthoDB" id="117362at2"/>
<dbReference type="Proteomes" id="UP000189796">
    <property type="component" value="Chromosome I"/>
</dbReference>
<evidence type="ECO:0000256" key="1">
    <source>
        <dbReference type="SAM" id="SignalP"/>
    </source>
</evidence>
<protein>
    <recommendedName>
        <fullName evidence="4">Outer membrane protein beta-barrel domain-containing protein</fullName>
    </recommendedName>
</protein>
<dbReference type="EMBL" id="LT670817">
    <property type="protein sequence ID" value="SHH99818.1"/>
    <property type="molecule type" value="Genomic_DNA"/>
</dbReference>
<dbReference type="AlphaFoldDB" id="A0A1M5XJU1"/>
<evidence type="ECO:0008006" key="4">
    <source>
        <dbReference type="Google" id="ProtNLM"/>
    </source>
</evidence>
<dbReference type="RefSeq" id="WP_079605599.1">
    <property type="nucleotide sequence ID" value="NZ_LT670817.1"/>
</dbReference>
<evidence type="ECO:0000313" key="2">
    <source>
        <dbReference type="EMBL" id="SHH99818.1"/>
    </source>
</evidence>
<accession>A0A1M5XJU1</accession>
<evidence type="ECO:0000313" key="3">
    <source>
        <dbReference type="Proteomes" id="UP000189796"/>
    </source>
</evidence>
<feature type="chain" id="PRO_5013133136" description="Outer membrane protein beta-barrel domain-containing protein" evidence="1">
    <location>
        <begin position="23"/>
        <end position="163"/>
    </location>
</feature>
<keyword evidence="1" id="KW-0732">Signal</keyword>
<organism evidence="2 3">
    <name type="scientific">Bradyrhizobium erythrophlei</name>
    <dbReference type="NCBI Taxonomy" id="1437360"/>
    <lineage>
        <taxon>Bacteria</taxon>
        <taxon>Pseudomonadati</taxon>
        <taxon>Pseudomonadota</taxon>
        <taxon>Alphaproteobacteria</taxon>
        <taxon>Hyphomicrobiales</taxon>
        <taxon>Nitrobacteraceae</taxon>
        <taxon>Bradyrhizobium</taxon>
    </lineage>
</organism>
<sequence length="163" mass="18104">MVWRRKLLLIFAPLLFTASAQAEDKEPTAIVELGAAGEWGLPGASSFGPSLAVEFTPIKEWLEIEGGVAPMFRGGRSEWDTDLLFKKPFTLSDKVEFMVGVGPQWTFSPEGTKIAGEFALDFMFWPTSDRKYGWFLEPSYSYSFSRGHEQSLGVSLGLLISIP</sequence>
<reference evidence="2 3" key="1">
    <citation type="submission" date="2016-11" db="EMBL/GenBank/DDBJ databases">
        <authorList>
            <person name="Jaros S."/>
            <person name="Januszkiewicz K."/>
            <person name="Wedrychowicz H."/>
        </authorList>
    </citation>
    <scope>NUCLEOTIDE SEQUENCE [LARGE SCALE GENOMIC DNA]</scope>
    <source>
        <strain evidence="2 3">GAS138</strain>
    </source>
</reference>